<comment type="caution">
    <text evidence="1">The sequence shown here is derived from an EMBL/GenBank/DDBJ whole genome shotgun (WGS) entry which is preliminary data.</text>
</comment>
<organism evidence="1">
    <name type="scientific">gut metagenome</name>
    <dbReference type="NCBI Taxonomy" id="749906"/>
    <lineage>
        <taxon>unclassified sequences</taxon>
        <taxon>metagenomes</taxon>
        <taxon>organismal metagenomes</taxon>
    </lineage>
</organism>
<dbReference type="EMBL" id="AMCI01000648">
    <property type="protein sequence ID" value="EJX08344.1"/>
    <property type="molecule type" value="Genomic_DNA"/>
</dbReference>
<reference evidence="1" key="1">
    <citation type="journal article" date="2012" name="PLoS ONE">
        <title>Gene sets for utilization of primary and secondary nutrition supplies in the distal gut of endangered iberian lynx.</title>
        <authorList>
            <person name="Alcaide M."/>
            <person name="Messina E."/>
            <person name="Richter M."/>
            <person name="Bargiela R."/>
            <person name="Peplies J."/>
            <person name="Huws S.A."/>
            <person name="Newbold C.J."/>
            <person name="Golyshin P.N."/>
            <person name="Simon M.A."/>
            <person name="Lopez G."/>
            <person name="Yakimov M.M."/>
            <person name="Ferrer M."/>
        </authorList>
    </citation>
    <scope>NUCLEOTIDE SEQUENCE</scope>
</reference>
<gene>
    <name evidence="1" type="ORF">EVA_03545</name>
</gene>
<protein>
    <submittedName>
        <fullName evidence="1">Uncharacterized protein</fullName>
    </submittedName>
</protein>
<proteinExistence type="predicted"/>
<evidence type="ECO:0000313" key="1">
    <source>
        <dbReference type="EMBL" id="EJX08344.1"/>
    </source>
</evidence>
<dbReference type="AlphaFoldDB" id="J9GLL1"/>
<sequence>MRNHTVSLAECTAYLPNRSKCPLPRLYGRPHARSPPPPQA</sequence>
<accession>J9GLL1</accession>
<name>J9GLL1_9ZZZZ</name>